<evidence type="ECO:0000313" key="2">
    <source>
        <dbReference type="Proteomes" id="UP000193387"/>
    </source>
</evidence>
<organism evidence="1 2">
    <name type="scientific">Mycobacterium saskatchewanense</name>
    <dbReference type="NCBI Taxonomy" id="220927"/>
    <lineage>
        <taxon>Bacteria</taxon>
        <taxon>Bacillati</taxon>
        <taxon>Actinomycetota</taxon>
        <taxon>Actinomycetes</taxon>
        <taxon>Mycobacteriales</taxon>
        <taxon>Mycobacteriaceae</taxon>
        <taxon>Mycobacterium</taxon>
        <taxon>Mycobacterium simiae complex</taxon>
    </lineage>
</organism>
<comment type="caution">
    <text evidence="1">The sequence shown here is derived from an EMBL/GenBank/DDBJ whole genome shotgun (WGS) entry which is preliminary data.</text>
</comment>
<dbReference type="Proteomes" id="UP000193387">
    <property type="component" value="Unassembled WGS sequence"/>
</dbReference>
<proteinExistence type="predicted"/>
<dbReference type="EMBL" id="LQPR01000084">
    <property type="protein sequence ID" value="ORW64085.1"/>
    <property type="molecule type" value="Genomic_DNA"/>
</dbReference>
<accession>A0AAJ3TU90</accession>
<gene>
    <name evidence="1" type="ORF">AWC23_25865</name>
</gene>
<reference evidence="1 2" key="1">
    <citation type="submission" date="2016-01" db="EMBL/GenBank/DDBJ databases">
        <title>The new phylogeny of the genus Mycobacterium.</title>
        <authorList>
            <person name="Tarcisio F."/>
            <person name="Conor M."/>
            <person name="Antonella G."/>
            <person name="Elisabetta G."/>
            <person name="Giulia F.S."/>
            <person name="Sara T."/>
            <person name="Anna F."/>
            <person name="Clotilde B."/>
            <person name="Roberto B."/>
            <person name="Veronica D.S."/>
            <person name="Fabio R."/>
            <person name="Monica P."/>
            <person name="Olivier J."/>
            <person name="Enrico T."/>
            <person name="Nicola S."/>
        </authorList>
    </citation>
    <scope>NUCLEOTIDE SEQUENCE [LARGE SCALE GENOMIC DNA]</scope>
    <source>
        <strain evidence="1 2">DSM 44616</strain>
    </source>
</reference>
<evidence type="ECO:0000313" key="1">
    <source>
        <dbReference type="EMBL" id="ORW64085.1"/>
    </source>
</evidence>
<name>A0AAJ3TU90_9MYCO</name>
<dbReference type="AlphaFoldDB" id="A0AAJ3TU90"/>
<keyword evidence="2" id="KW-1185">Reference proteome</keyword>
<sequence>MSNNVRPDYDAGMAEARGNEVRFPRMFRCNELATMPEIAVSKDVELQGQSTGVEFVSYVVTAPLVEVPH</sequence>
<protein>
    <submittedName>
        <fullName evidence="1">Uncharacterized protein</fullName>
    </submittedName>
</protein>